<reference evidence="1 2" key="1">
    <citation type="submission" date="2016-10" db="EMBL/GenBank/DDBJ databases">
        <authorList>
            <person name="de Groot N.N."/>
        </authorList>
    </citation>
    <scope>NUCLEOTIDE SEQUENCE [LARGE SCALE GENOMIC DNA]</scope>
    <source>
        <strain evidence="1 2">DSM 44215</strain>
    </source>
</reference>
<evidence type="ECO:0000313" key="1">
    <source>
        <dbReference type="EMBL" id="SDU83130.1"/>
    </source>
</evidence>
<dbReference type="RefSeq" id="WP_375295859.1">
    <property type="nucleotide sequence ID" value="NZ_JAVLUS010000027.1"/>
</dbReference>
<evidence type="ECO:0008006" key="3">
    <source>
        <dbReference type="Google" id="ProtNLM"/>
    </source>
</evidence>
<proteinExistence type="predicted"/>
<dbReference type="Proteomes" id="UP000183180">
    <property type="component" value="Unassembled WGS sequence"/>
</dbReference>
<sequence length="60" mass="6741">MTGSPGARAYYDNLRAQKKTHTQAQRALANRLIGILHGCLTHRTLYDEHTAWGHRINLAA</sequence>
<protein>
    <recommendedName>
        <fullName evidence="3">Transposase IS116/IS110/IS902 family protein</fullName>
    </recommendedName>
</protein>
<gene>
    <name evidence="1" type="ORF">SAMN04488548_136706</name>
</gene>
<organism evidence="1 2">
    <name type="scientific">Gordonia westfalica</name>
    <dbReference type="NCBI Taxonomy" id="158898"/>
    <lineage>
        <taxon>Bacteria</taxon>
        <taxon>Bacillati</taxon>
        <taxon>Actinomycetota</taxon>
        <taxon>Actinomycetes</taxon>
        <taxon>Mycobacteriales</taxon>
        <taxon>Gordoniaceae</taxon>
        <taxon>Gordonia</taxon>
    </lineage>
</organism>
<accession>A0A1H2LQ48</accession>
<dbReference type="EMBL" id="FNLM01000036">
    <property type="protein sequence ID" value="SDU83130.1"/>
    <property type="molecule type" value="Genomic_DNA"/>
</dbReference>
<evidence type="ECO:0000313" key="2">
    <source>
        <dbReference type="Proteomes" id="UP000183180"/>
    </source>
</evidence>
<dbReference type="STRING" id="158898.SAMN04488548_136706"/>
<name>A0A1H2LQ48_9ACTN</name>
<dbReference type="AlphaFoldDB" id="A0A1H2LQ48"/>